<dbReference type="AlphaFoldDB" id="A0A1J1J4L2"/>
<organism evidence="1 2">
    <name type="scientific">Clunio marinus</name>
    <dbReference type="NCBI Taxonomy" id="568069"/>
    <lineage>
        <taxon>Eukaryota</taxon>
        <taxon>Metazoa</taxon>
        <taxon>Ecdysozoa</taxon>
        <taxon>Arthropoda</taxon>
        <taxon>Hexapoda</taxon>
        <taxon>Insecta</taxon>
        <taxon>Pterygota</taxon>
        <taxon>Neoptera</taxon>
        <taxon>Endopterygota</taxon>
        <taxon>Diptera</taxon>
        <taxon>Nematocera</taxon>
        <taxon>Chironomoidea</taxon>
        <taxon>Chironomidae</taxon>
        <taxon>Clunio</taxon>
    </lineage>
</organism>
<proteinExistence type="predicted"/>
<dbReference type="OrthoDB" id="6119141at2759"/>
<gene>
    <name evidence="1" type="ORF">CLUMA_CG020328</name>
</gene>
<keyword evidence="2" id="KW-1185">Reference proteome</keyword>
<reference evidence="1 2" key="1">
    <citation type="submission" date="2015-04" db="EMBL/GenBank/DDBJ databases">
        <authorList>
            <person name="Syromyatnikov M.Y."/>
            <person name="Popov V.N."/>
        </authorList>
    </citation>
    <scope>NUCLEOTIDE SEQUENCE [LARGE SCALE GENOMIC DNA]</scope>
</reference>
<name>A0A1J1J4L2_9DIPT</name>
<protein>
    <submittedName>
        <fullName evidence="1">CLUMA_CG020328, isoform A</fullName>
    </submittedName>
</protein>
<evidence type="ECO:0000313" key="2">
    <source>
        <dbReference type="Proteomes" id="UP000183832"/>
    </source>
</evidence>
<dbReference type="EMBL" id="CVRI01000070">
    <property type="protein sequence ID" value="CRL07349.1"/>
    <property type="molecule type" value="Genomic_DNA"/>
</dbReference>
<sequence>MEDSGFDSGDRVANFMQNYNSNNVESENSSSEDIVNVSNRIINVKTSNRDSIDDIVFKSSALPNLVPKFNVDNTTTGSHVSTEQQRKSHHLNEHNKKLSNINTCKGLQRKLEQKVEKAKKNFLQNEKINQMENDFETRKSSSTNLIPISRLPFPRNIESQRLVEYKSDNRQNCYSELFSVNK</sequence>
<accession>A0A1J1J4L2</accession>
<dbReference type="Proteomes" id="UP000183832">
    <property type="component" value="Unassembled WGS sequence"/>
</dbReference>
<evidence type="ECO:0000313" key="1">
    <source>
        <dbReference type="EMBL" id="CRL07349.1"/>
    </source>
</evidence>